<feature type="domain" description="SPOR" evidence="3">
    <location>
        <begin position="80"/>
        <end position="142"/>
    </location>
</feature>
<dbReference type="InterPro" id="IPR007730">
    <property type="entry name" value="SPOR-like_dom"/>
</dbReference>
<evidence type="ECO:0000256" key="1">
    <source>
        <dbReference type="SAM" id="MobiDB-lite"/>
    </source>
</evidence>
<evidence type="ECO:0000313" key="4">
    <source>
        <dbReference type="EMBL" id="PWL53175.1"/>
    </source>
</evidence>
<evidence type="ECO:0000259" key="3">
    <source>
        <dbReference type="Pfam" id="PF05036"/>
    </source>
</evidence>
<dbReference type="Proteomes" id="UP000182135">
    <property type="component" value="Unassembled WGS sequence"/>
</dbReference>
<dbReference type="AlphaFoldDB" id="A0A1I2JYH2"/>
<keyword evidence="2" id="KW-0812">Transmembrane</keyword>
<evidence type="ECO:0000313" key="5">
    <source>
        <dbReference type="EMBL" id="SFF57826.1"/>
    </source>
</evidence>
<name>A0A1I2JYH2_9CLOT</name>
<dbReference type="EMBL" id="QAMZ01000041">
    <property type="protein sequence ID" value="PWL53175.1"/>
    <property type="molecule type" value="Genomic_DNA"/>
</dbReference>
<organism evidence="5 6">
    <name type="scientific">Clostridium cadaveris</name>
    <dbReference type="NCBI Taxonomy" id="1529"/>
    <lineage>
        <taxon>Bacteria</taxon>
        <taxon>Bacillati</taxon>
        <taxon>Bacillota</taxon>
        <taxon>Clostridia</taxon>
        <taxon>Eubacteriales</taxon>
        <taxon>Clostridiaceae</taxon>
        <taxon>Clostridium</taxon>
    </lineage>
</organism>
<evidence type="ECO:0000313" key="7">
    <source>
        <dbReference type="Proteomes" id="UP000246114"/>
    </source>
</evidence>
<dbReference type="EMBL" id="FOOE01000003">
    <property type="protein sequence ID" value="SFF57826.1"/>
    <property type="molecule type" value="Genomic_DNA"/>
</dbReference>
<sequence length="242" mass="27852">MKYTRYNNKKKNNSFLNILFMGIIIIFAAFLIGTMMSRLLFKDKMPKDEGNNNGSNIVTEEKENTGEEKKNEENVQKGVKLYSVQCGFFKEKANAEQLKNKLNGKYPVFLYGENDGFRVVVGIYEEEKCNEVVKKLTEEGLSPVKVSFDFGNDNLYNAEIGEICDANRKIYNKLEDEGVKSISATTIKEWTKDLKEAEGDGSNKELLQELKDYTLKLPDEILKSDIEKYYTELFGIMKKFKK</sequence>
<accession>A0A1I2JYH2</accession>
<dbReference type="RefSeq" id="WP_027638595.1">
    <property type="nucleotide sequence ID" value="NZ_BAAACD010000003.1"/>
</dbReference>
<gene>
    <name evidence="4" type="ORF">DBY38_08385</name>
    <name evidence="5" type="ORF">SAMN04487885_10394</name>
</gene>
<reference evidence="5 6" key="1">
    <citation type="submission" date="2016-10" db="EMBL/GenBank/DDBJ databases">
        <authorList>
            <person name="de Groot N.N."/>
        </authorList>
    </citation>
    <scope>NUCLEOTIDE SEQUENCE [LARGE SCALE GENOMIC DNA]</scope>
    <source>
        <strain evidence="5 6">NLAE-zl-G419</strain>
    </source>
</reference>
<dbReference type="InterPro" id="IPR036680">
    <property type="entry name" value="SPOR-like_sf"/>
</dbReference>
<dbReference type="Proteomes" id="UP000246114">
    <property type="component" value="Unassembled WGS sequence"/>
</dbReference>
<dbReference type="Gene3D" id="3.30.70.1070">
    <property type="entry name" value="Sporulation related repeat"/>
    <property type="match status" value="1"/>
</dbReference>
<keyword evidence="2" id="KW-0472">Membrane</keyword>
<reference evidence="4 7" key="2">
    <citation type="submission" date="2018-03" db="EMBL/GenBank/DDBJ databases">
        <title>The uncultured portion of the human microbiome is neutrally assembled.</title>
        <authorList>
            <person name="Jeraldo P."/>
            <person name="Boardman L."/>
            <person name="White B.A."/>
            <person name="Nelson H."/>
            <person name="Goldenfeld N."/>
            <person name="Chia N."/>
        </authorList>
    </citation>
    <scope>NUCLEOTIDE SEQUENCE [LARGE SCALE GENOMIC DNA]</scope>
    <source>
        <strain evidence="4">CIM:MAG 903</strain>
    </source>
</reference>
<feature type="transmembrane region" description="Helical" evidence="2">
    <location>
        <begin position="15"/>
        <end position="41"/>
    </location>
</feature>
<dbReference type="OrthoDB" id="1936130at2"/>
<keyword evidence="6" id="KW-1185">Reference proteome</keyword>
<evidence type="ECO:0000256" key="2">
    <source>
        <dbReference type="SAM" id="Phobius"/>
    </source>
</evidence>
<dbReference type="eggNOG" id="ENOG5034C9A">
    <property type="taxonomic scope" value="Bacteria"/>
</dbReference>
<dbReference type="SUPFAM" id="SSF110997">
    <property type="entry name" value="Sporulation related repeat"/>
    <property type="match status" value="1"/>
</dbReference>
<dbReference type="GO" id="GO:0042834">
    <property type="term" value="F:peptidoglycan binding"/>
    <property type="evidence" value="ECO:0007669"/>
    <property type="project" value="InterPro"/>
</dbReference>
<dbReference type="GeneID" id="90545332"/>
<protein>
    <submittedName>
        <fullName evidence="4">SPOR domain-containing protein</fullName>
    </submittedName>
    <submittedName>
        <fullName evidence="5">Sporulation related domain-containing protein</fullName>
    </submittedName>
</protein>
<dbReference type="Pfam" id="PF05036">
    <property type="entry name" value="SPOR"/>
    <property type="match status" value="1"/>
</dbReference>
<evidence type="ECO:0000313" key="6">
    <source>
        <dbReference type="Proteomes" id="UP000182135"/>
    </source>
</evidence>
<feature type="compositionally biased region" description="Basic and acidic residues" evidence="1">
    <location>
        <begin position="59"/>
        <end position="72"/>
    </location>
</feature>
<keyword evidence="2" id="KW-1133">Transmembrane helix</keyword>
<dbReference type="STRING" id="1529.SAMN04487885_10394"/>
<proteinExistence type="predicted"/>
<feature type="region of interest" description="Disordered" evidence="1">
    <location>
        <begin position="50"/>
        <end position="72"/>
    </location>
</feature>